<comment type="subcellular location">
    <subcellularLocation>
        <location evidence="1">Cell membrane</location>
        <topology evidence="1">Multi-pass membrane protein</topology>
    </subcellularLocation>
</comment>
<proteinExistence type="predicted"/>
<comment type="caution">
    <text evidence="10">The sequence shown here is derived from an EMBL/GenBank/DDBJ whole genome shotgun (WGS) entry which is preliminary data.</text>
</comment>
<feature type="transmembrane region" description="Helical" evidence="8">
    <location>
        <begin position="98"/>
        <end position="115"/>
    </location>
</feature>
<reference evidence="10 11" key="1">
    <citation type="journal article" date="2015" name="Nature">
        <title>rRNA introns, odd ribosomes, and small enigmatic genomes across a large radiation of phyla.</title>
        <authorList>
            <person name="Brown C.T."/>
            <person name="Hug L.A."/>
            <person name="Thomas B.C."/>
            <person name="Sharon I."/>
            <person name="Castelle C.J."/>
            <person name="Singh A."/>
            <person name="Wilkins M.J."/>
            <person name="Williams K.H."/>
            <person name="Banfield J.F."/>
        </authorList>
    </citation>
    <scope>NUCLEOTIDE SEQUENCE [LARGE SCALE GENOMIC DNA]</scope>
</reference>
<gene>
    <name evidence="10" type="ORF">UT63_C0005G0010</name>
</gene>
<dbReference type="GO" id="GO:0005886">
    <property type="term" value="C:plasma membrane"/>
    <property type="evidence" value="ECO:0007669"/>
    <property type="project" value="UniProtKB-SubCell"/>
</dbReference>
<organism evidence="10 11">
    <name type="scientific">Candidatus Gottesmanbacteria bacterium GW2011_GWC2_39_8</name>
    <dbReference type="NCBI Taxonomy" id="1618450"/>
    <lineage>
        <taxon>Bacteria</taxon>
        <taxon>Candidatus Gottesmaniibacteriota</taxon>
    </lineage>
</organism>
<dbReference type="PANTHER" id="PTHR33908">
    <property type="entry name" value="MANNOSYLTRANSFERASE YKCB-RELATED"/>
    <property type="match status" value="1"/>
</dbReference>
<keyword evidence="5 8" id="KW-0812">Transmembrane</keyword>
<feature type="transmembrane region" description="Helical" evidence="8">
    <location>
        <begin position="149"/>
        <end position="170"/>
    </location>
</feature>
<evidence type="ECO:0000256" key="2">
    <source>
        <dbReference type="ARBA" id="ARBA00022475"/>
    </source>
</evidence>
<feature type="domain" description="Glycosyltransferase RgtA/B/C/D-like" evidence="9">
    <location>
        <begin position="49"/>
        <end position="192"/>
    </location>
</feature>
<feature type="transmembrane region" description="Helical" evidence="8">
    <location>
        <begin position="263"/>
        <end position="280"/>
    </location>
</feature>
<dbReference type="GO" id="GO:0009103">
    <property type="term" value="P:lipopolysaccharide biosynthetic process"/>
    <property type="evidence" value="ECO:0007669"/>
    <property type="project" value="UniProtKB-ARBA"/>
</dbReference>
<evidence type="ECO:0000256" key="3">
    <source>
        <dbReference type="ARBA" id="ARBA00022676"/>
    </source>
</evidence>
<dbReference type="Pfam" id="PF13231">
    <property type="entry name" value="PMT_2"/>
    <property type="match status" value="1"/>
</dbReference>
<feature type="transmembrane region" description="Helical" evidence="8">
    <location>
        <begin position="68"/>
        <end position="89"/>
    </location>
</feature>
<dbReference type="Proteomes" id="UP000034539">
    <property type="component" value="Unassembled WGS sequence"/>
</dbReference>
<dbReference type="InterPro" id="IPR050297">
    <property type="entry name" value="LipidA_mod_glycosyltrf_83"/>
</dbReference>
<feature type="transmembrane region" description="Helical" evidence="8">
    <location>
        <begin position="286"/>
        <end position="306"/>
    </location>
</feature>
<dbReference type="PANTHER" id="PTHR33908:SF11">
    <property type="entry name" value="MEMBRANE PROTEIN"/>
    <property type="match status" value="1"/>
</dbReference>
<evidence type="ECO:0000313" key="10">
    <source>
        <dbReference type="EMBL" id="KKR34156.1"/>
    </source>
</evidence>
<dbReference type="GO" id="GO:0016763">
    <property type="term" value="F:pentosyltransferase activity"/>
    <property type="evidence" value="ECO:0007669"/>
    <property type="project" value="TreeGrafter"/>
</dbReference>
<evidence type="ECO:0000256" key="6">
    <source>
        <dbReference type="ARBA" id="ARBA00022989"/>
    </source>
</evidence>
<evidence type="ECO:0000259" key="9">
    <source>
        <dbReference type="Pfam" id="PF13231"/>
    </source>
</evidence>
<dbReference type="AlphaFoldDB" id="A0A0G0QA18"/>
<dbReference type="InterPro" id="IPR038731">
    <property type="entry name" value="RgtA/B/C-like"/>
</dbReference>
<accession>A0A0G0QA18</accession>
<feature type="transmembrane region" description="Helical" evidence="8">
    <location>
        <begin position="182"/>
        <end position="200"/>
    </location>
</feature>
<dbReference type="EMBL" id="LBXN01000005">
    <property type="protein sequence ID" value="KKR34156.1"/>
    <property type="molecule type" value="Genomic_DNA"/>
</dbReference>
<feature type="transmembrane region" description="Helical" evidence="8">
    <location>
        <begin position="233"/>
        <end position="251"/>
    </location>
</feature>
<protein>
    <recommendedName>
        <fullName evidence="9">Glycosyltransferase RgtA/B/C/D-like domain-containing protein</fullName>
    </recommendedName>
</protein>
<keyword evidence="7 8" id="KW-0472">Membrane</keyword>
<evidence type="ECO:0000256" key="7">
    <source>
        <dbReference type="ARBA" id="ARBA00023136"/>
    </source>
</evidence>
<evidence type="ECO:0000256" key="1">
    <source>
        <dbReference type="ARBA" id="ARBA00004651"/>
    </source>
</evidence>
<sequence length="424" mass="49488">MNFSNFLTAHTPLFYLLQPLWRDEAFSVFVANPKDITTVLSQISNDFNPPLYYLILHFVIRTFGEGEVILRLFSFIFHLGTSTLTYILFKKLFNKKTAVFAFIFTLLNPMLIYYGFELRMYSLYAFLAMASMVSFLLKKRGLFILTSVLGLYTHSFFLLVLAGQFFYYAIRRKINKRTLTPFVLIFLLYIPWISTLIRQFGEAKVNWIFPVDLQLVKSVLGNLFTGYEGTPWYLWKITFYLSLIILAISIFQAKKARKGRILPSIYILIILPLVLIYSIARQPIFVNRYLIFVTVAEVITIIWFIADMKNGKLKSASMILTIMSVFLFNLWFADKHPKNNYRSMMANIWKNSSGKGLIMTDSISFFESYYYYPDRNKVFLYNPQKVTLPRYLGTSAIPNDKMINKLPASDEIYLIHGDGTYDKK</sequence>
<feature type="transmembrane region" description="Helical" evidence="8">
    <location>
        <begin position="121"/>
        <end position="137"/>
    </location>
</feature>
<evidence type="ECO:0000256" key="4">
    <source>
        <dbReference type="ARBA" id="ARBA00022679"/>
    </source>
</evidence>
<name>A0A0G0QA18_9BACT</name>
<evidence type="ECO:0000313" key="11">
    <source>
        <dbReference type="Proteomes" id="UP000034539"/>
    </source>
</evidence>
<evidence type="ECO:0000256" key="8">
    <source>
        <dbReference type="SAM" id="Phobius"/>
    </source>
</evidence>
<keyword evidence="6 8" id="KW-1133">Transmembrane helix</keyword>
<keyword evidence="3" id="KW-0328">Glycosyltransferase</keyword>
<keyword evidence="4" id="KW-0808">Transferase</keyword>
<evidence type="ECO:0000256" key="5">
    <source>
        <dbReference type="ARBA" id="ARBA00022692"/>
    </source>
</evidence>
<feature type="transmembrane region" description="Helical" evidence="8">
    <location>
        <begin position="313"/>
        <end position="333"/>
    </location>
</feature>
<keyword evidence="2" id="KW-1003">Cell membrane</keyword>